<proteinExistence type="predicted"/>
<dbReference type="SMART" id="SM00369">
    <property type="entry name" value="LRR_TYP"/>
    <property type="match status" value="23"/>
</dbReference>
<dbReference type="PRINTS" id="PR00019">
    <property type="entry name" value="LEURICHRPT"/>
</dbReference>
<dbReference type="Pfam" id="PF13516">
    <property type="entry name" value="LRR_6"/>
    <property type="match status" value="1"/>
</dbReference>
<dbReference type="PANTHER" id="PTHR24369">
    <property type="entry name" value="ANTIGEN BSP, PUTATIVE-RELATED"/>
    <property type="match status" value="1"/>
</dbReference>
<dbReference type="PROSITE" id="PS51450">
    <property type="entry name" value="LRR"/>
    <property type="match status" value="10"/>
</dbReference>
<dbReference type="SUPFAM" id="SSF52058">
    <property type="entry name" value="L domain-like"/>
    <property type="match status" value="4"/>
</dbReference>
<dbReference type="EMBL" id="JAXCGZ010009777">
    <property type="protein sequence ID" value="KAK7076213.1"/>
    <property type="molecule type" value="Genomic_DNA"/>
</dbReference>
<keyword evidence="2" id="KW-0732">Signal</keyword>
<keyword evidence="3" id="KW-0677">Repeat</keyword>
<keyword evidence="1" id="KW-0433">Leucine-rich repeat</keyword>
<evidence type="ECO:0000256" key="3">
    <source>
        <dbReference type="ARBA" id="ARBA00022737"/>
    </source>
</evidence>
<dbReference type="SMART" id="SM00364">
    <property type="entry name" value="LRR_BAC"/>
    <property type="match status" value="8"/>
</dbReference>
<dbReference type="InterPro" id="IPR032675">
    <property type="entry name" value="LRR_dom_sf"/>
</dbReference>
<dbReference type="InterPro" id="IPR003591">
    <property type="entry name" value="Leu-rich_rpt_typical-subtyp"/>
</dbReference>
<comment type="caution">
    <text evidence="4">The sequence shown here is derived from an EMBL/GenBank/DDBJ whole genome shotgun (WGS) entry which is preliminary data.</text>
</comment>
<dbReference type="Proteomes" id="UP001381693">
    <property type="component" value="Unassembled WGS sequence"/>
</dbReference>
<dbReference type="FunFam" id="3.80.10.10:FF:001164">
    <property type="entry name" value="GH01279p"/>
    <property type="match status" value="1"/>
</dbReference>
<dbReference type="SMART" id="SM00365">
    <property type="entry name" value="LRR_SD22"/>
    <property type="match status" value="10"/>
</dbReference>
<reference evidence="4 5" key="1">
    <citation type="submission" date="2023-11" db="EMBL/GenBank/DDBJ databases">
        <title>Halocaridina rubra genome assembly.</title>
        <authorList>
            <person name="Smith C."/>
        </authorList>
    </citation>
    <scope>NUCLEOTIDE SEQUENCE [LARGE SCALE GENOMIC DNA]</scope>
    <source>
        <strain evidence="4">EP-1</strain>
        <tissue evidence="4">Whole</tissue>
    </source>
</reference>
<evidence type="ECO:0000256" key="2">
    <source>
        <dbReference type="ARBA" id="ARBA00022729"/>
    </source>
</evidence>
<evidence type="ECO:0000313" key="4">
    <source>
        <dbReference type="EMBL" id="KAK7076213.1"/>
    </source>
</evidence>
<evidence type="ECO:0000313" key="5">
    <source>
        <dbReference type="Proteomes" id="UP001381693"/>
    </source>
</evidence>
<dbReference type="Gene3D" id="3.80.10.10">
    <property type="entry name" value="Ribonuclease Inhibitor"/>
    <property type="match status" value="6"/>
</dbReference>
<dbReference type="PANTHER" id="PTHR24369:SF210">
    <property type="entry name" value="CHAOPTIN-RELATED"/>
    <property type="match status" value="1"/>
</dbReference>
<dbReference type="InterPro" id="IPR050541">
    <property type="entry name" value="LRR_TM_domain-containing"/>
</dbReference>
<keyword evidence="5" id="KW-1185">Reference proteome</keyword>
<dbReference type="InterPro" id="IPR001611">
    <property type="entry name" value="Leu-rich_rpt"/>
</dbReference>
<dbReference type="Pfam" id="PF13855">
    <property type="entry name" value="LRR_8"/>
    <property type="match status" value="7"/>
</dbReference>
<sequence length="1367" mass="155904">MLPEGIFRSLENLRTLNLRGNNIHDISTRAFQGSSGHLAHLNLGNNLLSEIPFEAVSEVRGLQTLNLARNRITLTFEVLFTGSLSMDTLVLDFNQIENLPPYAFQNFGNINRTSLRGNPLTHINDDAFKDAKIKELYLHDSDIYSISDNAFRGLESSLQTLDLSYNNLSTVPEKAFDNLDALRSLSLSNNKMSIDPAEAFNGFRYTLQYLNLLGDNMGSIPMEKLKEMRNVRTLGLSTLPDSSLSKEDFQGFGPAVEKLYLMKNGISGISGNAFEHVPGVKILDLSNNRIGSIDNEAFLHIGGGLEELRLSSGLSMSQLPPQPMQYLTNLRELDLSNNDLTTINGECFRYMRRLRNLNIQDNKINSLSRNHFQGQYHPYLESIQLSFNSIKMIEPQTFHDYTNLKYLYLDDNQITRIQRSGFSNLDNLEHLDLEGNNIRELDYEAFQNMPKLRYLDLSFNEMTNLNLDAFDQVGTLSTLTIDASHNRMPYLKMNGTMWNSYSSIKMIDFSHNNITWVSRDYFESVRTSIIHLWFQSNNLRNVSAMVFGNFPQLQLLDFAHNRIEEIDHEAFRDSRRLQYVNFRHNRISDLPASLFDNHNRLRHFDVSFNELRNIPDSLFTTAPIEIFHARHNRFTKFPDSSLQRAASYIRVIDVAYNEITSLSDSNLGRFDTLVSLDVSHNHIKTIESRAFRGTWRLVNLDVSHNPIKDLESYTFDGLQESLMNLSVANTTLSAIPDFDLPRLMHLNVSRNVLSFLPSLTMVNFSTVRVLDISYNDLPIPANNAWQMLPRLRELYMQENPIRSLTNTSFTGLERLEVLDIRNFPLQVFEAGCFTPLTSLRRLYMTTHPQMPRFNLAKALHYVPSLQQLNLEVDGTLSKELSNYDLPYRLSNITLMGPRMRQISSHALQELKTRELQLTFYQTRMEEVPRDVFKNLGRVKYVAVAALNNSMTKLGEPSTTGYPGAPHSVFLTDLRMHNNNWHCDCGIGWIEGWLKKWRQSVCVDNGRLEEYLRCQDTVHRLRQTPCSNKRNNAVTIPRRSVMSLSPVPSLLPHLSPTIMNISDLSRSFDPHPDMPIAPLLSLKESDLHSLKCDSHFQEGKQAIKEAALLKEPMAGLTFPFRDRNRRARRSMKSSSFSTYSDMNSRFVPNSSDKSRFGRRVVDTKGFQINGNISVTLLSLFGKSSAFLNTNNFPEVNSNEMKNESKALRKNDRTLCLESLNSNIKEDSVIPKPNEDSEIPNSHSVSGNFSSSLHYNFDSVDHLCDDNAQDQENNTGDTRSNGVESLDSCGVFCVECGHIDDFGDLDVNNMTNDYYDVDVSRCCLNFVSEFFFHMLLPPLPPPPPLPPSLLLHDVSVTSLTFLLPSLPPL</sequence>
<dbReference type="GO" id="GO:0005886">
    <property type="term" value="C:plasma membrane"/>
    <property type="evidence" value="ECO:0007669"/>
    <property type="project" value="TreeGrafter"/>
</dbReference>
<gene>
    <name evidence="4" type="ORF">SK128_023565</name>
</gene>
<accession>A0AAN8X955</accession>
<evidence type="ECO:0008006" key="6">
    <source>
        <dbReference type="Google" id="ProtNLM"/>
    </source>
</evidence>
<evidence type="ECO:0000256" key="1">
    <source>
        <dbReference type="ARBA" id="ARBA00022614"/>
    </source>
</evidence>
<name>A0AAN8X955_HALRR</name>
<protein>
    <recommendedName>
        <fullName evidence="6">Chaoptin</fullName>
    </recommendedName>
</protein>
<organism evidence="4 5">
    <name type="scientific">Halocaridina rubra</name>
    <name type="common">Hawaiian red shrimp</name>
    <dbReference type="NCBI Taxonomy" id="373956"/>
    <lineage>
        <taxon>Eukaryota</taxon>
        <taxon>Metazoa</taxon>
        <taxon>Ecdysozoa</taxon>
        <taxon>Arthropoda</taxon>
        <taxon>Crustacea</taxon>
        <taxon>Multicrustacea</taxon>
        <taxon>Malacostraca</taxon>
        <taxon>Eumalacostraca</taxon>
        <taxon>Eucarida</taxon>
        <taxon>Decapoda</taxon>
        <taxon>Pleocyemata</taxon>
        <taxon>Caridea</taxon>
        <taxon>Atyoidea</taxon>
        <taxon>Atyidae</taxon>
        <taxon>Halocaridina</taxon>
    </lineage>
</organism>